<accession>A0A3P1CLR3</accession>
<sequence length="81" mass="8886">MFGRATASGPLVRSVGFGLAIGYQWLIKRRVVVEVVHGRGVLPPSLTSYHPTLRYSTLTTNSSNDYLTFDFRTGINLGDAL</sequence>
<dbReference type="Pfam" id="PF12099">
    <property type="entry name" value="DUF3575"/>
    <property type="match status" value="1"/>
</dbReference>
<dbReference type="Proteomes" id="UP000274271">
    <property type="component" value="Unassembled WGS sequence"/>
</dbReference>
<reference evidence="1 2" key="1">
    <citation type="submission" date="2018-11" db="EMBL/GenBank/DDBJ databases">
        <authorList>
            <person name="Zhou Z."/>
            <person name="Wang G."/>
        </authorList>
    </citation>
    <scope>NUCLEOTIDE SEQUENCE [LARGE SCALE GENOMIC DNA]</scope>
    <source>
        <strain evidence="1 2">KCTC42998</strain>
    </source>
</reference>
<dbReference type="AlphaFoldDB" id="A0A3P1CLR3"/>
<comment type="caution">
    <text evidence="1">The sequence shown here is derived from an EMBL/GenBank/DDBJ whole genome shotgun (WGS) entry which is preliminary data.</text>
</comment>
<evidence type="ECO:0000313" key="2">
    <source>
        <dbReference type="Proteomes" id="UP000274271"/>
    </source>
</evidence>
<dbReference type="EMBL" id="RQJP01000003">
    <property type="protein sequence ID" value="RRB14247.1"/>
    <property type="molecule type" value="Genomic_DNA"/>
</dbReference>
<organism evidence="1 2">
    <name type="scientific">Larkinella knui</name>
    <dbReference type="NCBI Taxonomy" id="2025310"/>
    <lineage>
        <taxon>Bacteria</taxon>
        <taxon>Pseudomonadati</taxon>
        <taxon>Bacteroidota</taxon>
        <taxon>Cytophagia</taxon>
        <taxon>Cytophagales</taxon>
        <taxon>Spirosomataceae</taxon>
        <taxon>Larkinella</taxon>
    </lineage>
</organism>
<name>A0A3P1CLR3_9BACT</name>
<keyword evidence="2" id="KW-1185">Reference proteome</keyword>
<gene>
    <name evidence="1" type="ORF">EHT87_16690</name>
</gene>
<proteinExistence type="predicted"/>
<protein>
    <submittedName>
        <fullName evidence="1">DUF3575 domain-containing protein</fullName>
    </submittedName>
</protein>
<dbReference type="InterPro" id="IPR021958">
    <property type="entry name" value="DUF3575"/>
</dbReference>
<evidence type="ECO:0000313" key="1">
    <source>
        <dbReference type="EMBL" id="RRB14247.1"/>
    </source>
</evidence>